<sequence>MTKRVIGVAVSLTAVLAGCGTTSQAAKPQTSGSSTMSSTPASKSSAASSVTVAELNTNKTAQMVQAGQEATFVVTATTASGQPAANQPVTVYIGPMVPLGAGVSQWYSTSAQTASPYVASYSKTTNSMGQATIVLRGQPTKTMEMIGIKVGSLSTFNPSSMKGAGLMDAWWTTSTTNPTAPVGDYVVVQPFARVVAARSSQPLTITVMSPSGPVSGASVSVTPKTPGASSSMGGSSMSSSGGTHLTTNSQGQVSYTAKAGASMTALPVRIVVSQGMGRIAGGLNADLMAQ</sequence>
<evidence type="ECO:0008006" key="5">
    <source>
        <dbReference type="Google" id="ProtNLM"/>
    </source>
</evidence>
<accession>A0ABM6RUK9</accession>
<keyword evidence="2" id="KW-0732">Signal</keyword>
<dbReference type="PROSITE" id="PS51257">
    <property type="entry name" value="PROKAR_LIPOPROTEIN"/>
    <property type="match status" value="1"/>
</dbReference>
<dbReference type="Proteomes" id="UP000325292">
    <property type="component" value="Chromosome"/>
</dbReference>
<feature type="compositionally biased region" description="Low complexity" evidence="1">
    <location>
        <begin position="229"/>
        <end position="242"/>
    </location>
</feature>
<evidence type="ECO:0000256" key="1">
    <source>
        <dbReference type="SAM" id="MobiDB-lite"/>
    </source>
</evidence>
<protein>
    <recommendedName>
        <fullName evidence="5">DUF11 domain-containing protein</fullName>
    </recommendedName>
</protein>
<reference evidence="3 4" key="1">
    <citation type="journal article" date="2019" name="Sci. Rep.">
        <title>Sulfobacillus thermotolerans: new insights into resistance and metabolic capacities of acidophilic chemolithotrophs.</title>
        <authorList>
            <person name="Panyushkina A.E."/>
            <person name="Babenko V.V."/>
            <person name="Nikitina A.S."/>
            <person name="Selezneva O.V."/>
            <person name="Tsaplina I.A."/>
            <person name="Letarova M.A."/>
            <person name="Kostryukova E.S."/>
            <person name="Letarov A.V."/>
        </authorList>
    </citation>
    <scope>NUCLEOTIDE SEQUENCE [LARGE SCALE GENOMIC DNA]</scope>
    <source>
        <strain evidence="3 4">Kr1</strain>
    </source>
</reference>
<feature type="compositionally biased region" description="Low complexity" evidence="1">
    <location>
        <begin position="30"/>
        <end position="44"/>
    </location>
</feature>
<name>A0ABM6RUK9_9FIRM</name>
<organism evidence="3 4">
    <name type="scientific">Sulfobacillus thermotolerans</name>
    <dbReference type="NCBI Taxonomy" id="338644"/>
    <lineage>
        <taxon>Bacteria</taxon>
        <taxon>Bacillati</taxon>
        <taxon>Bacillota</taxon>
        <taxon>Clostridia</taxon>
        <taxon>Eubacteriales</taxon>
        <taxon>Clostridiales Family XVII. Incertae Sedis</taxon>
        <taxon>Sulfobacillus</taxon>
    </lineage>
</organism>
<proteinExistence type="predicted"/>
<feature type="signal peptide" evidence="2">
    <location>
        <begin position="1"/>
        <end position="25"/>
    </location>
</feature>
<dbReference type="EMBL" id="CP019454">
    <property type="protein sequence ID" value="AUW95147.1"/>
    <property type="molecule type" value="Genomic_DNA"/>
</dbReference>
<feature type="region of interest" description="Disordered" evidence="1">
    <location>
        <begin position="212"/>
        <end position="249"/>
    </location>
</feature>
<feature type="region of interest" description="Disordered" evidence="1">
    <location>
        <begin position="23"/>
        <end position="44"/>
    </location>
</feature>
<evidence type="ECO:0000256" key="2">
    <source>
        <dbReference type="SAM" id="SignalP"/>
    </source>
</evidence>
<evidence type="ECO:0000313" key="4">
    <source>
        <dbReference type="Proteomes" id="UP000325292"/>
    </source>
</evidence>
<feature type="compositionally biased region" description="Low complexity" evidence="1">
    <location>
        <begin position="212"/>
        <end position="221"/>
    </location>
</feature>
<gene>
    <name evidence="3" type="ORF">BXT84_15275</name>
</gene>
<feature type="chain" id="PRO_5045394183" description="DUF11 domain-containing protein" evidence="2">
    <location>
        <begin position="26"/>
        <end position="290"/>
    </location>
</feature>
<keyword evidence="4" id="KW-1185">Reference proteome</keyword>
<evidence type="ECO:0000313" key="3">
    <source>
        <dbReference type="EMBL" id="AUW95147.1"/>
    </source>
</evidence>